<dbReference type="EMBL" id="CP036274">
    <property type="protein sequence ID" value="QDU31684.1"/>
    <property type="molecule type" value="Genomic_DNA"/>
</dbReference>
<keyword evidence="2" id="KW-1185">Reference proteome</keyword>
<dbReference type="Proteomes" id="UP000315017">
    <property type="component" value="Chromosome"/>
</dbReference>
<organism evidence="1 2">
    <name type="scientific">Anatilimnocola aggregata</name>
    <dbReference type="NCBI Taxonomy" id="2528021"/>
    <lineage>
        <taxon>Bacteria</taxon>
        <taxon>Pseudomonadati</taxon>
        <taxon>Planctomycetota</taxon>
        <taxon>Planctomycetia</taxon>
        <taxon>Pirellulales</taxon>
        <taxon>Pirellulaceae</taxon>
        <taxon>Anatilimnocola</taxon>
    </lineage>
</organism>
<sequence>MANLEAIRSVLRELESSRHDVEVALTPRESEGTLLYASTELSTVPVECSRSFSLPQFDRPSG</sequence>
<reference evidence="1 2" key="1">
    <citation type="submission" date="2019-02" db="EMBL/GenBank/DDBJ databases">
        <title>Deep-cultivation of Planctomycetes and their phenomic and genomic characterization uncovers novel biology.</title>
        <authorList>
            <person name="Wiegand S."/>
            <person name="Jogler M."/>
            <person name="Boedeker C."/>
            <person name="Pinto D."/>
            <person name="Vollmers J."/>
            <person name="Rivas-Marin E."/>
            <person name="Kohn T."/>
            <person name="Peeters S.H."/>
            <person name="Heuer A."/>
            <person name="Rast P."/>
            <person name="Oberbeckmann S."/>
            <person name="Bunk B."/>
            <person name="Jeske O."/>
            <person name="Meyerdierks A."/>
            <person name="Storesund J.E."/>
            <person name="Kallscheuer N."/>
            <person name="Luecker S."/>
            <person name="Lage O.M."/>
            <person name="Pohl T."/>
            <person name="Merkel B.J."/>
            <person name="Hornburger P."/>
            <person name="Mueller R.-W."/>
            <person name="Bruemmer F."/>
            <person name="Labrenz M."/>
            <person name="Spormann A.M."/>
            <person name="Op den Camp H."/>
            <person name="Overmann J."/>
            <person name="Amann R."/>
            <person name="Jetten M.S.M."/>
            <person name="Mascher T."/>
            <person name="Medema M.H."/>
            <person name="Devos D.P."/>
            <person name="Kaster A.-K."/>
            <person name="Ovreas L."/>
            <person name="Rohde M."/>
            <person name="Galperin M.Y."/>
            <person name="Jogler C."/>
        </authorList>
    </citation>
    <scope>NUCLEOTIDE SEQUENCE [LARGE SCALE GENOMIC DNA]</scope>
    <source>
        <strain evidence="1 2">ETA_A8</strain>
    </source>
</reference>
<protein>
    <submittedName>
        <fullName evidence="1">Uncharacterized protein</fullName>
    </submittedName>
</protein>
<evidence type="ECO:0000313" key="2">
    <source>
        <dbReference type="Proteomes" id="UP000315017"/>
    </source>
</evidence>
<dbReference type="AlphaFoldDB" id="A0A517YN90"/>
<proteinExistence type="predicted"/>
<name>A0A517YN90_9BACT</name>
<dbReference type="KEGG" id="aagg:ETAA8_68440"/>
<evidence type="ECO:0000313" key="1">
    <source>
        <dbReference type="EMBL" id="QDU31684.1"/>
    </source>
</evidence>
<gene>
    <name evidence="1" type="ORF">ETAA8_68440</name>
</gene>
<accession>A0A517YN90</accession>